<dbReference type="Proteomes" id="UP000021816">
    <property type="component" value="Unassembled WGS sequence"/>
</dbReference>
<comment type="caution">
    <text evidence="2">The sequence shown here is derived from an EMBL/GenBank/DDBJ whole genome shotgun (WGS) entry which is preliminary data.</text>
</comment>
<dbReference type="AlphaFoldDB" id="A0A011Q132"/>
<feature type="region of interest" description="Disordered" evidence="1">
    <location>
        <begin position="69"/>
        <end position="89"/>
    </location>
</feature>
<name>A0A011Q132_9PROT</name>
<sequence>MQPSLTGGECGKLAGTIDRYINIVPGKIEFAEQPRASDCRRVHNRQPGYTDGQVRVRCVPTIRCPANGHSHDIPLGRNDGQNPKGKGKTTQGIKALVNLTPVRDAVAIRVDGVDIRAYNHLSEVAQTIAVSICRVLELEQPWYRDRDPTTRRLSVGCADQTRDGIKYPNGKIDIRRKEQIKLLATLEIAPDLSIPVSSQVETLTWEAVHRRGQSGARRKNRHHRIGEN</sequence>
<proteinExistence type="predicted"/>
<accession>A0A011Q132</accession>
<reference evidence="2 3" key="1">
    <citation type="submission" date="2014-02" db="EMBL/GenBank/DDBJ databases">
        <title>Expanding our view of genomic diversity in Candidatus Accumulibacter clades.</title>
        <authorList>
            <person name="Skennerton C.T."/>
            <person name="Barr J.J."/>
            <person name="Slater F.R."/>
            <person name="Bond P.L."/>
            <person name="Tyson G.W."/>
        </authorList>
    </citation>
    <scope>NUCLEOTIDE SEQUENCE [LARGE SCALE GENOMIC DNA]</scope>
    <source>
        <strain evidence="3">BA-92</strain>
    </source>
</reference>
<dbReference type="EMBL" id="JEMX01000007">
    <property type="protein sequence ID" value="EXI82907.1"/>
    <property type="molecule type" value="Genomic_DNA"/>
</dbReference>
<organism evidence="2 3">
    <name type="scientific">Candidatus Accumulibacter appositus</name>
    <dbReference type="NCBI Taxonomy" id="1454003"/>
    <lineage>
        <taxon>Bacteria</taxon>
        <taxon>Pseudomonadati</taxon>
        <taxon>Pseudomonadota</taxon>
        <taxon>Betaproteobacteria</taxon>
        <taxon>Candidatus Accumulibacter</taxon>
    </lineage>
</organism>
<evidence type="ECO:0000313" key="2">
    <source>
        <dbReference type="EMBL" id="EXI82907.1"/>
    </source>
</evidence>
<gene>
    <name evidence="2" type="ORF">AW10_00141</name>
</gene>
<evidence type="ECO:0000256" key="1">
    <source>
        <dbReference type="SAM" id="MobiDB-lite"/>
    </source>
</evidence>
<evidence type="ECO:0000313" key="3">
    <source>
        <dbReference type="Proteomes" id="UP000021816"/>
    </source>
</evidence>
<protein>
    <submittedName>
        <fullName evidence="2">Uncharacterized protein</fullName>
    </submittedName>
</protein>